<feature type="compositionally biased region" description="Basic residues" evidence="1">
    <location>
        <begin position="274"/>
        <end position="294"/>
    </location>
</feature>
<feature type="compositionally biased region" description="Basic and acidic residues" evidence="1">
    <location>
        <begin position="97"/>
        <end position="127"/>
    </location>
</feature>
<accession>A0A813J5G7</accession>
<reference evidence="3" key="1">
    <citation type="submission" date="2021-02" db="EMBL/GenBank/DDBJ databases">
        <authorList>
            <person name="Dougan E. K."/>
            <person name="Rhodes N."/>
            <person name="Thang M."/>
            <person name="Chan C."/>
        </authorList>
    </citation>
    <scope>NUCLEOTIDE SEQUENCE</scope>
</reference>
<protein>
    <submittedName>
        <fullName evidence="3">Uncharacterized protein</fullName>
    </submittedName>
</protein>
<sequence>MTTSTSSAGSSTDGTGAEASMTSTTVAEASMTSTTGAEASMTSTTGAEAGTTSTTGAEASMTSMTCRTSTATTDEDKVRLGKWWEEKKAEFRKRARKEGEDEKMAEEKPKDEEADENEPKKKAKKESMVEGVKTAVAAVVAATLPATAESRNLVTYDPGNYVDGKQRYSGWQLMFMILVIVGAITTLFGIFKLVQRLWREMGYEVMIVRKTAMQATGVQAEMDESSWDEIIVVGRFETEVYHRGNCSALTIARTSKKLRRCLKCIHNPKDDKKKGRPVRQPKDHVKKFSAKNRKKQSERGFEPDRFSRFESTEKQTDITKEECVKLS</sequence>
<keyword evidence="2" id="KW-0472">Membrane</keyword>
<evidence type="ECO:0000313" key="3">
    <source>
        <dbReference type="EMBL" id="CAE8666162.1"/>
    </source>
</evidence>
<feature type="transmembrane region" description="Helical" evidence="2">
    <location>
        <begin position="168"/>
        <end position="191"/>
    </location>
</feature>
<evidence type="ECO:0000256" key="2">
    <source>
        <dbReference type="SAM" id="Phobius"/>
    </source>
</evidence>
<feature type="region of interest" description="Disordered" evidence="1">
    <location>
        <begin position="270"/>
        <end position="327"/>
    </location>
</feature>
<dbReference type="Proteomes" id="UP000626109">
    <property type="component" value="Unassembled WGS sequence"/>
</dbReference>
<keyword evidence="2" id="KW-0812">Transmembrane</keyword>
<dbReference type="EMBL" id="CAJNNW010020386">
    <property type="protein sequence ID" value="CAE8666162.1"/>
    <property type="molecule type" value="Genomic_DNA"/>
</dbReference>
<gene>
    <name evidence="3" type="ORF">PGLA2088_LOCUS16172</name>
</gene>
<keyword evidence="2" id="KW-1133">Transmembrane helix</keyword>
<dbReference type="AlphaFoldDB" id="A0A813J5G7"/>
<organism evidence="3 4">
    <name type="scientific">Polarella glacialis</name>
    <name type="common">Dinoflagellate</name>
    <dbReference type="NCBI Taxonomy" id="89957"/>
    <lineage>
        <taxon>Eukaryota</taxon>
        <taxon>Sar</taxon>
        <taxon>Alveolata</taxon>
        <taxon>Dinophyceae</taxon>
        <taxon>Suessiales</taxon>
        <taxon>Suessiaceae</taxon>
        <taxon>Polarella</taxon>
    </lineage>
</organism>
<proteinExistence type="predicted"/>
<feature type="region of interest" description="Disordered" evidence="1">
    <location>
        <begin position="90"/>
        <end position="127"/>
    </location>
</feature>
<feature type="region of interest" description="Disordered" evidence="1">
    <location>
        <begin position="1"/>
        <end position="75"/>
    </location>
</feature>
<name>A0A813J5G7_POLGL</name>
<evidence type="ECO:0000256" key="1">
    <source>
        <dbReference type="SAM" id="MobiDB-lite"/>
    </source>
</evidence>
<feature type="compositionally biased region" description="Low complexity" evidence="1">
    <location>
        <begin position="1"/>
        <end position="20"/>
    </location>
</feature>
<feature type="compositionally biased region" description="Low complexity" evidence="1">
    <location>
        <begin position="27"/>
        <end position="72"/>
    </location>
</feature>
<feature type="compositionally biased region" description="Basic and acidic residues" evidence="1">
    <location>
        <begin position="295"/>
        <end position="327"/>
    </location>
</feature>
<evidence type="ECO:0000313" key="4">
    <source>
        <dbReference type="Proteomes" id="UP000626109"/>
    </source>
</evidence>
<comment type="caution">
    <text evidence="3">The sequence shown here is derived from an EMBL/GenBank/DDBJ whole genome shotgun (WGS) entry which is preliminary data.</text>
</comment>